<organism evidence="2 3">
    <name type="scientific">Photobacterium halotolerans</name>
    <dbReference type="NCBI Taxonomy" id="265726"/>
    <lineage>
        <taxon>Bacteria</taxon>
        <taxon>Pseudomonadati</taxon>
        <taxon>Pseudomonadota</taxon>
        <taxon>Gammaproteobacteria</taxon>
        <taxon>Vibrionales</taxon>
        <taxon>Vibrionaceae</taxon>
        <taxon>Photobacterium</taxon>
    </lineage>
</organism>
<evidence type="ECO:0000313" key="3">
    <source>
        <dbReference type="Proteomes" id="UP000033633"/>
    </source>
</evidence>
<dbReference type="AlphaFoldDB" id="A0A0F5VB21"/>
<dbReference type="STRING" id="265726.KY46_13100"/>
<accession>A0A0F5VB21</accession>
<sequence length="117" mass="12365">MKSLTHLSLTLLCCFIVSASANAGCGEMQAQCIVFEQGETTPVSCSISVCANTSDFDTYWTLSNGSEISHHINANQSTVKVNGQTGFALPAAILQDELSCYSAPGMSSIYCAKDTLL</sequence>
<keyword evidence="1" id="KW-0732">Signal</keyword>
<dbReference type="RefSeq" id="WP_046221092.1">
    <property type="nucleotide sequence ID" value="NZ_JWYV01000011.1"/>
</dbReference>
<name>A0A0F5VB21_9GAMM</name>
<gene>
    <name evidence="2" type="ORF">KY46_13100</name>
</gene>
<feature type="signal peptide" evidence="1">
    <location>
        <begin position="1"/>
        <end position="23"/>
    </location>
</feature>
<dbReference type="EMBL" id="JWYV01000011">
    <property type="protein sequence ID" value="KKC99318.1"/>
    <property type="molecule type" value="Genomic_DNA"/>
</dbReference>
<evidence type="ECO:0000313" key="2">
    <source>
        <dbReference type="EMBL" id="KKC99318.1"/>
    </source>
</evidence>
<dbReference type="PATRIC" id="fig|265726.11.peg.841"/>
<feature type="chain" id="PRO_5002496232" description="Ig-like domain-containing protein" evidence="1">
    <location>
        <begin position="24"/>
        <end position="117"/>
    </location>
</feature>
<keyword evidence="3" id="KW-1185">Reference proteome</keyword>
<dbReference type="Proteomes" id="UP000033633">
    <property type="component" value="Unassembled WGS sequence"/>
</dbReference>
<evidence type="ECO:0000256" key="1">
    <source>
        <dbReference type="SAM" id="SignalP"/>
    </source>
</evidence>
<proteinExistence type="predicted"/>
<reference evidence="2 3" key="1">
    <citation type="submission" date="2014-12" db="EMBL/GenBank/DDBJ databases">
        <title>Mercury Reductase activity and rhizosphere competence traits in the genome of root associated Photobacterium halotolerans MELD1.</title>
        <authorList>
            <person name="Mathew D.C."/>
            <person name="Huang C.-C."/>
        </authorList>
    </citation>
    <scope>NUCLEOTIDE SEQUENCE [LARGE SCALE GENOMIC DNA]</scope>
    <source>
        <strain evidence="2 3">MELD1</strain>
    </source>
</reference>
<protein>
    <recommendedName>
        <fullName evidence="4">Ig-like domain-containing protein</fullName>
    </recommendedName>
</protein>
<dbReference type="OrthoDB" id="7066679at2"/>
<comment type="caution">
    <text evidence="2">The sequence shown here is derived from an EMBL/GenBank/DDBJ whole genome shotgun (WGS) entry which is preliminary data.</text>
</comment>
<evidence type="ECO:0008006" key="4">
    <source>
        <dbReference type="Google" id="ProtNLM"/>
    </source>
</evidence>